<dbReference type="CDD" id="cd00209">
    <property type="entry name" value="DHFR"/>
    <property type="match status" value="1"/>
</dbReference>
<comment type="caution">
    <text evidence="7">The sequence shown here is derived from an EMBL/GenBank/DDBJ whole genome shotgun (WGS) entry which is preliminary data.</text>
</comment>
<evidence type="ECO:0000256" key="4">
    <source>
        <dbReference type="ARBA" id="ARBA00022857"/>
    </source>
</evidence>
<dbReference type="Gene3D" id="3.40.430.10">
    <property type="entry name" value="Dihydrofolate Reductase, subunit A"/>
    <property type="match status" value="1"/>
</dbReference>
<dbReference type="EMBL" id="LSRX01000422">
    <property type="protein sequence ID" value="OLP97766.1"/>
    <property type="molecule type" value="Genomic_DNA"/>
</dbReference>
<sequence length="203" mass="22554">MSRNHVIGKRGRLPWSIPEDFAYFLESVKGDVCITGRKCYAELGSAIPGSGLHIVLSTQGITYPDAVVRPSLDAAMQAARTHGRDVANVWICGGTSVYRESFPIAEEFWATLVHADVDGDVYFPHNWQQHFPVEVSRRRSSDENYRYDFVIYRSRPTAHRKVKLLGLLGLCLDICKFLDIGVCATAAPREKASEGPADMVPIA</sequence>
<proteinExistence type="predicted"/>
<dbReference type="GO" id="GO:0046655">
    <property type="term" value="P:folic acid metabolic process"/>
    <property type="evidence" value="ECO:0007669"/>
    <property type="project" value="TreeGrafter"/>
</dbReference>
<dbReference type="OMA" id="VANVWIC"/>
<feature type="domain" description="DHFR" evidence="6">
    <location>
        <begin position="1"/>
        <end position="154"/>
    </location>
</feature>
<evidence type="ECO:0000256" key="1">
    <source>
        <dbReference type="ARBA" id="ARBA00004903"/>
    </source>
</evidence>
<evidence type="ECO:0000256" key="5">
    <source>
        <dbReference type="ARBA" id="ARBA00023002"/>
    </source>
</evidence>
<comment type="pathway">
    <text evidence="1">Cofactor biosynthesis; tetrahydrofolate biosynthesis; 5,6,7,8-tetrahydrofolate from 7,8-dihydrofolate: step 1/1.</text>
</comment>
<dbReference type="PROSITE" id="PS51330">
    <property type="entry name" value="DHFR_2"/>
    <property type="match status" value="1"/>
</dbReference>
<dbReference type="PRINTS" id="PR00070">
    <property type="entry name" value="DHFR"/>
</dbReference>
<evidence type="ECO:0000313" key="7">
    <source>
        <dbReference type="EMBL" id="OLP97766.1"/>
    </source>
</evidence>
<dbReference type="GO" id="GO:0005829">
    <property type="term" value="C:cytosol"/>
    <property type="evidence" value="ECO:0007669"/>
    <property type="project" value="TreeGrafter"/>
</dbReference>
<dbReference type="Proteomes" id="UP000186817">
    <property type="component" value="Unassembled WGS sequence"/>
</dbReference>
<gene>
    <name evidence="7" type="primary">folA</name>
    <name evidence="7" type="ORF">AK812_SmicGene19869</name>
</gene>
<evidence type="ECO:0000313" key="8">
    <source>
        <dbReference type="Proteomes" id="UP000186817"/>
    </source>
</evidence>
<dbReference type="PANTHER" id="PTHR48069:SF3">
    <property type="entry name" value="DIHYDROFOLATE REDUCTASE"/>
    <property type="match status" value="1"/>
</dbReference>
<keyword evidence="8" id="KW-1185">Reference proteome</keyword>
<evidence type="ECO:0000256" key="2">
    <source>
        <dbReference type="ARBA" id="ARBA00012856"/>
    </source>
</evidence>
<dbReference type="InterPro" id="IPR001796">
    <property type="entry name" value="DHFR_dom"/>
</dbReference>
<accession>A0A1Q9DRH2</accession>
<dbReference type="GO" id="GO:0006730">
    <property type="term" value="P:one-carbon metabolic process"/>
    <property type="evidence" value="ECO:0007669"/>
    <property type="project" value="UniProtKB-KW"/>
</dbReference>
<dbReference type="AlphaFoldDB" id="A0A1Q9DRH2"/>
<keyword evidence="5" id="KW-0560">Oxidoreductase</keyword>
<protein>
    <recommendedName>
        <fullName evidence="2">dihydrofolate reductase</fullName>
        <ecNumber evidence="2">1.5.1.3</ecNumber>
    </recommendedName>
</protein>
<dbReference type="PANTHER" id="PTHR48069">
    <property type="entry name" value="DIHYDROFOLATE REDUCTASE"/>
    <property type="match status" value="1"/>
</dbReference>
<keyword evidence="3" id="KW-0554">One-carbon metabolism</keyword>
<organism evidence="7 8">
    <name type="scientific">Symbiodinium microadriaticum</name>
    <name type="common">Dinoflagellate</name>
    <name type="synonym">Zooxanthella microadriatica</name>
    <dbReference type="NCBI Taxonomy" id="2951"/>
    <lineage>
        <taxon>Eukaryota</taxon>
        <taxon>Sar</taxon>
        <taxon>Alveolata</taxon>
        <taxon>Dinophyceae</taxon>
        <taxon>Suessiales</taxon>
        <taxon>Symbiodiniaceae</taxon>
        <taxon>Symbiodinium</taxon>
    </lineage>
</organism>
<evidence type="ECO:0000259" key="6">
    <source>
        <dbReference type="PROSITE" id="PS51330"/>
    </source>
</evidence>
<dbReference type="GO" id="GO:0046452">
    <property type="term" value="P:dihydrofolate metabolic process"/>
    <property type="evidence" value="ECO:0007669"/>
    <property type="project" value="TreeGrafter"/>
</dbReference>
<dbReference type="EC" id="1.5.1.3" evidence="2"/>
<dbReference type="InterPro" id="IPR012259">
    <property type="entry name" value="DHFR"/>
</dbReference>
<reference evidence="7 8" key="1">
    <citation type="submission" date="2016-02" db="EMBL/GenBank/DDBJ databases">
        <title>Genome analysis of coral dinoflagellate symbionts highlights evolutionary adaptations to a symbiotic lifestyle.</title>
        <authorList>
            <person name="Aranda M."/>
            <person name="Li Y."/>
            <person name="Liew Y.J."/>
            <person name="Baumgarten S."/>
            <person name="Simakov O."/>
            <person name="Wilson M."/>
            <person name="Piel J."/>
            <person name="Ashoor H."/>
            <person name="Bougouffa S."/>
            <person name="Bajic V.B."/>
            <person name="Ryu T."/>
            <person name="Ravasi T."/>
            <person name="Bayer T."/>
            <person name="Micklem G."/>
            <person name="Kim H."/>
            <person name="Bhak J."/>
            <person name="Lajeunesse T.C."/>
            <person name="Voolstra C.R."/>
        </authorList>
    </citation>
    <scope>NUCLEOTIDE SEQUENCE [LARGE SCALE GENOMIC DNA]</scope>
    <source>
        <strain evidence="7 8">CCMP2467</strain>
    </source>
</reference>
<dbReference type="OrthoDB" id="4664297at2759"/>
<keyword evidence="4" id="KW-0521">NADP</keyword>
<dbReference type="GO" id="GO:0004146">
    <property type="term" value="F:dihydrofolate reductase activity"/>
    <property type="evidence" value="ECO:0007669"/>
    <property type="project" value="UniProtKB-EC"/>
</dbReference>
<dbReference type="SUPFAM" id="SSF53597">
    <property type="entry name" value="Dihydrofolate reductase-like"/>
    <property type="match status" value="1"/>
</dbReference>
<evidence type="ECO:0000256" key="3">
    <source>
        <dbReference type="ARBA" id="ARBA00022563"/>
    </source>
</evidence>
<dbReference type="GO" id="GO:0050661">
    <property type="term" value="F:NADP binding"/>
    <property type="evidence" value="ECO:0007669"/>
    <property type="project" value="InterPro"/>
</dbReference>
<name>A0A1Q9DRH2_SYMMI</name>
<dbReference type="Pfam" id="PF00186">
    <property type="entry name" value="DHFR_1"/>
    <property type="match status" value="1"/>
</dbReference>
<dbReference type="GO" id="GO:0046654">
    <property type="term" value="P:tetrahydrofolate biosynthetic process"/>
    <property type="evidence" value="ECO:0007669"/>
    <property type="project" value="InterPro"/>
</dbReference>
<dbReference type="InterPro" id="IPR024072">
    <property type="entry name" value="DHFR-like_dom_sf"/>
</dbReference>